<dbReference type="EMBL" id="BSPC01000095">
    <property type="protein sequence ID" value="GLS24050.1"/>
    <property type="molecule type" value="Genomic_DNA"/>
</dbReference>
<feature type="region of interest" description="Disordered" evidence="1">
    <location>
        <begin position="1"/>
        <end position="26"/>
    </location>
</feature>
<reference evidence="3" key="1">
    <citation type="journal article" date="2019" name="Int. J. Syst. Evol. Microbiol.">
        <title>The Global Catalogue of Microorganisms (GCM) 10K type strain sequencing project: providing services to taxonomists for standard genome sequencing and annotation.</title>
        <authorList>
            <consortium name="The Broad Institute Genomics Platform"/>
            <consortium name="The Broad Institute Genome Sequencing Center for Infectious Disease"/>
            <person name="Wu L."/>
            <person name="Ma J."/>
        </authorList>
    </citation>
    <scope>NUCLEOTIDE SEQUENCE [LARGE SCALE GENOMIC DNA]</scope>
    <source>
        <strain evidence="3">NBRC 101365</strain>
    </source>
</reference>
<accession>A0ABQ6CVA8</accession>
<gene>
    <name evidence="2" type="ORF">GCM10007874_70710</name>
</gene>
<protein>
    <submittedName>
        <fullName evidence="2">Uncharacterized protein</fullName>
    </submittedName>
</protein>
<sequence>MPEALMFAPSGAAPNNPRLRRGRPDWGFAPGSAASIIAASAKGGAERHAATSATGIPSVGN</sequence>
<comment type="caution">
    <text evidence="2">The sequence shown here is derived from an EMBL/GenBank/DDBJ whole genome shotgun (WGS) entry which is preliminary data.</text>
</comment>
<dbReference type="Proteomes" id="UP001156882">
    <property type="component" value="Unassembled WGS sequence"/>
</dbReference>
<organism evidence="2 3">
    <name type="scientific">Labrys miyagiensis</name>
    <dbReference type="NCBI Taxonomy" id="346912"/>
    <lineage>
        <taxon>Bacteria</taxon>
        <taxon>Pseudomonadati</taxon>
        <taxon>Pseudomonadota</taxon>
        <taxon>Alphaproteobacteria</taxon>
        <taxon>Hyphomicrobiales</taxon>
        <taxon>Xanthobacteraceae</taxon>
        <taxon>Labrys</taxon>
    </lineage>
</organism>
<evidence type="ECO:0000256" key="1">
    <source>
        <dbReference type="SAM" id="MobiDB-lite"/>
    </source>
</evidence>
<evidence type="ECO:0000313" key="2">
    <source>
        <dbReference type="EMBL" id="GLS24050.1"/>
    </source>
</evidence>
<feature type="region of interest" description="Disordered" evidence="1">
    <location>
        <begin position="41"/>
        <end position="61"/>
    </location>
</feature>
<name>A0ABQ6CVA8_9HYPH</name>
<proteinExistence type="predicted"/>
<evidence type="ECO:0000313" key="3">
    <source>
        <dbReference type="Proteomes" id="UP001156882"/>
    </source>
</evidence>
<keyword evidence="3" id="KW-1185">Reference proteome</keyword>
<feature type="compositionally biased region" description="Polar residues" evidence="1">
    <location>
        <begin position="51"/>
        <end position="61"/>
    </location>
</feature>